<comment type="caution">
    <text evidence="1">The sequence shown here is derived from an EMBL/GenBank/DDBJ whole genome shotgun (WGS) entry which is preliminary data.</text>
</comment>
<protein>
    <submittedName>
        <fullName evidence="1">Uncharacterized protein</fullName>
    </submittedName>
</protein>
<dbReference type="EMBL" id="JAPVEB010000004">
    <property type="protein sequence ID" value="KAJ5264584.1"/>
    <property type="molecule type" value="Genomic_DNA"/>
</dbReference>
<evidence type="ECO:0000313" key="2">
    <source>
        <dbReference type="Proteomes" id="UP001220256"/>
    </source>
</evidence>
<name>A0ABQ8WE62_PENCH</name>
<keyword evidence="2" id="KW-1185">Reference proteome</keyword>
<dbReference type="Proteomes" id="UP001220256">
    <property type="component" value="Unassembled WGS sequence"/>
</dbReference>
<proteinExistence type="predicted"/>
<reference evidence="1 2" key="1">
    <citation type="journal article" date="2023" name="IMA Fungus">
        <title>Comparative genomic study of the Penicillium genus elucidates a diverse pangenome and 15 lateral gene transfer events.</title>
        <authorList>
            <person name="Petersen C."/>
            <person name="Sorensen T."/>
            <person name="Nielsen M.R."/>
            <person name="Sondergaard T.E."/>
            <person name="Sorensen J.L."/>
            <person name="Fitzpatrick D.A."/>
            <person name="Frisvad J.C."/>
            <person name="Nielsen K.L."/>
        </authorList>
    </citation>
    <scope>NUCLEOTIDE SEQUENCE [LARGE SCALE GENOMIC DNA]</scope>
    <source>
        <strain evidence="1 2">IBT 3361</strain>
    </source>
</reference>
<gene>
    <name evidence="1" type="ORF">N7505_007377</name>
</gene>
<evidence type="ECO:0000313" key="1">
    <source>
        <dbReference type="EMBL" id="KAJ5264584.1"/>
    </source>
</evidence>
<accession>A0ABQ8WE62</accession>
<organism evidence="1 2">
    <name type="scientific">Penicillium chrysogenum</name>
    <name type="common">Penicillium notatum</name>
    <dbReference type="NCBI Taxonomy" id="5076"/>
    <lineage>
        <taxon>Eukaryota</taxon>
        <taxon>Fungi</taxon>
        <taxon>Dikarya</taxon>
        <taxon>Ascomycota</taxon>
        <taxon>Pezizomycotina</taxon>
        <taxon>Eurotiomycetes</taxon>
        <taxon>Eurotiomycetidae</taxon>
        <taxon>Eurotiales</taxon>
        <taxon>Aspergillaceae</taxon>
        <taxon>Penicillium</taxon>
        <taxon>Penicillium chrysogenum species complex</taxon>
    </lineage>
</organism>
<sequence length="84" mass="9993">MDDHIDLYSFFSEDRFSCLDYLHDSELDTASRVRICEQVCDILDLFFHEQKQARVSKSTPIGEGEDDGKPYVEWNTNVRFKRRK</sequence>